<evidence type="ECO:0000313" key="1">
    <source>
        <dbReference type="EMBL" id="PWN50364.1"/>
    </source>
</evidence>
<dbReference type="EMBL" id="KZ819940">
    <property type="protein sequence ID" value="PWN50364.1"/>
    <property type="molecule type" value="Genomic_DNA"/>
</dbReference>
<protein>
    <submittedName>
        <fullName evidence="1">Uncharacterized protein</fullName>
    </submittedName>
</protein>
<name>A0ACD0NXB4_9BASI</name>
<sequence length="722" mass="78362">MKNARPSTSSSNTSSSNSSYQHQNTINSPHRYQPQQPPPQTRFSRQPFPPISPSSPLHQQHRQYNEARRASAINEDGILSMNPNRYQTHHLQKADLYSEEYEERDLGQLSREKQAEAISVSELGFQSSWYPAGPTHHGQHDPLHHHHGEVGVDERYADPYSNPSLYHARMDDGLYGDAAGDGGRFEDRMPGMDPYSNVGLHHSSHPGGPPRPPSTITSSNDASTVARRVGMVDSRMSLPDHHLAFHHHCPQSQAGLTPGQLVPSSISEPGGVSLGSDHSNRLFGVRAPHHQPGNDQVGNGVGNQASTRVGDDLPGFQTWSRSWYQGHLSADGHAYTNVPPNGSGKSGWESETLSQFNPYHGQPNYYLPPAYPYYGEGGGTMDGMERIKERIKEERYRMLEKEFGGAPKVKVSHKRKGGAAYHGVGGEHDDDEDGEEEWDEEEEEEERIVGSVDSRGKLITSRPKLTALIRWSQALLTLSSLGCGLGGAILVKTEGKPPPSGSLASYSLYGASALSLAVLVFLHVLRPCCCDPSKRKGGGGGGVGPGTLQGGQGMVIPIIGGGVGGKKGFLRGGGKGSKAGAPPPTTVNLIVDPTLLGLAKVKGTEETEEEQDPTILPNKRKRKSSKPGGLLETLQRQDQWRHQRQTLRLLTIWDSFLSLLLLSAFGVCVALGKPCPVGAFQGWCDLYNSSLALTLLAACSCLLAVWRGLVDRKQSRRIPFSS</sequence>
<dbReference type="Proteomes" id="UP000245626">
    <property type="component" value="Unassembled WGS sequence"/>
</dbReference>
<gene>
    <name evidence="1" type="ORF">IE53DRAFT_387342</name>
</gene>
<accession>A0ACD0NXB4</accession>
<organism evidence="1 2">
    <name type="scientific">Violaceomyces palustris</name>
    <dbReference type="NCBI Taxonomy" id="1673888"/>
    <lineage>
        <taxon>Eukaryota</taxon>
        <taxon>Fungi</taxon>
        <taxon>Dikarya</taxon>
        <taxon>Basidiomycota</taxon>
        <taxon>Ustilaginomycotina</taxon>
        <taxon>Ustilaginomycetes</taxon>
        <taxon>Violaceomycetales</taxon>
        <taxon>Violaceomycetaceae</taxon>
        <taxon>Violaceomyces</taxon>
    </lineage>
</organism>
<reference evidence="1 2" key="1">
    <citation type="journal article" date="2018" name="Mol. Biol. Evol.">
        <title>Broad Genomic Sampling Reveals a Smut Pathogenic Ancestry of the Fungal Clade Ustilaginomycotina.</title>
        <authorList>
            <person name="Kijpornyongpan T."/>
            <person name="Mondo S.J."/>
            <person name="Barry K."/>
            <person name="Sandor L."/>
            <person name="Lee J."/>
            <person name="Lipzen A."/>
            <person name="Pangilinan J."/>
            <person name="LaButti K."/>
            <person name="Hainaut M."/>
            <person name="Henrissat B."/>
            <person name="Grigoriev I.V."/>
            <person name="Spatafora J.W."/>
            <person name="Aime M.C."/>
        </authorList>
    </citation>
    <scope>NUCLEOTIDE SEQUENCE [LARGE SCALE GENOMIC DNA]</scope>
    <source>
        <strain evidence="1 2">SA 807</strain>
    </source>
</reference>
<proteinExistence type="predicted"/>
<evidence type="ECO:0000313" key="2">
    <source>
        <dbReference type="Proteomes" id="UP000245626"/>
    </source>
</evidence>
<keyword evidence="2" id="KW-1185">Reference proteome</keyword>